<dbReference type="InterPro" id="IPR003115">
    <property type="entry name" value="ParB_N"/>
</dbReference>
<dbReference type="InterPro" id="IPR036086">
    <property type="entry name" value="ParB/Sulfiredoxin_sf"/>
</dbReference>
<dbReference type="PANTHER" id="PTHR33375:SF1">
    <property type="entry name" value="CHROMOSOME-PARTITIONING PROTEIN PARB-RELATED"/>
    <property type="match status" value="1"/>
</dbReference>
<protein>
    <submittedName>
        <fullName evidence="6">Chromosome partitioning protein, ParB family</fullName>
    </submittedName>
</protein>
<keyword evidence="3" id="KW-0159">Chromosome partition</keyword>
<dbReference type="GO" id="GO:0005694">
    <property type="term" value="C:chromosome"/>
    <property type="evidence" value="ECO:0007669"/>
    <property type="project" value="TreeGrafter"/>
</dbReference>
<evidence type="ECO:0000313" key="6">
    <source>
        <dbReference type="EMBL" id="SDY89284.1"/>
    </source>
</evidence>
<dbReference type="InterPro" id="IPR004437">
    <property type="entry name" value="ParB/RepB/Spo0J"/>
</dbReference>
<dbReference type="Proteomes" id="UP000198625">
    <property type="component" value="Unassembled WGS sequence"/>
</dbReference>
<dbReference type="GO" id="GO:0045881">
    <property type="term" value="P:positive regulation of sporulation resulting in formation of a cellular spore"/>
    <property type="evidence" value="ECO:0007669"/>
    <property type="project" value="TreeGrafter"/>
</dbReference>
<dbReference type="Pfam" id="PF23552">
    <property type="entry name" value="ParB_C"/>
    <property type="match status" value="1"/>
</dbReference>
<dbReference type="Pfam" id="PF02195">
    <property type="entry name" value="ParB_N"/>
    <property type="match status" value="1"/>
</dbReference>
<dbReference type="GO" id="GO:0009295">
    <property type="term" value="C:nucleoid"/>
    <property type="evidence" value="ECO:0007669"/>
    <property type="project" value="UniProtKB-SubCell"/>
</dbReference>
<dbReference type="GO" id="GO:0007059">
    <property type="term" value="P:chromosome segregation"/>
    <property type="evidence" value="ECO:0007669"/>
    <property type="project" value="UniProtKB-KW"/>
</dbReference>
<accession>A0A1H3NKG1</accession>
<dbReference type="PANTHER" id="PTHR33375">
    <property type="entry name" value="CHROMOSOME-PARTITIONING PROTEIN PARB-RELATED"/>
    <property type="match status" value="1"/>
</dbReference>
<dbReference type="Pfam" id="PF17762">
    <property type="entry name" value="HTH_ParB"/>
    <property type="match status" value="1"/>
</dbReference>
<sequence length="294" mass="33522">MSVKKRGLGKGLSALIPDEPLLDFNTNEDVNDKVLLVDIFLIEPNRDQPRREFDKDSLNELVESIKAHGILQPIIVKKTDMGYEIVAGERRWRAAREAGLKQVPALVKELSQIESSQIALIENIQREDLNPIEEAFAYKNLSEKYKLTQEEISQAIGKSRPYIANTMRLLNLDEEVINLIVKGDISSGHGRALLSIEDKEIRLKLCKTIIENNLNVRETEKLVKDILNKKNKDNTNVKAKERLKKDPTILEIEESLRKILGTKVLISKGSNKGKIEIEYYNDDDLDRILEILSK</sequence>
<dbReference type="SUPFAM" id="SSF110849">
    <property type="entry name" value="ParB/Sulfiredoxin"/>
    <property type="match status" value="1"/>
</dbReference>
<dbReference type="InterPro" id="IPR050336">
    <property type="entry name" value="Chromosome_partition/occlusion"/>
</dbReference>
<evidence type="ECO:0000256" key="3">
    <source>
        <dbReference type="ARBA" id="ARBA00022829"/>
    </source>
</evidence>
<proteinExistence type="inferred from homology"/>
<reference evidence="6 7" key="1">
    <citation type="submission" date="2016-10" db="EMBL/GenBank/DDBJ databases">
        <authorList>
            <person name="de Groot N.N."/>
        </authorList>
    </citation>
    <scope>NUCLEOTIDE SEQUENCE [LARGE SCALE GENOMIC DNA]</scope>
    <source>
        <strain evidence="6 7">DSM 21650</strain>
    </source>
</reference>
<evidence type="ECO:0000313" key="7">
    <source>
        <dbReference type="Proteomes" id="UP000198625"/>
    </source>
</evidence>
<dbReference type="GO" id="GO:0003677">
    <property type="term" value="F:DNA binding"/>
    <property type="evidence" value="ECO:0007669"/>
    <property type="project" value="UniProtKB-KW"/>
</dbReference>
<dbReference type="STRING" id="415015.SAMN05660462_01170"/>
<dbReference type="CDD" id="cd16393">
    <property type="entry name" value="SPO0J_N"/>
    <property type="match status" value="1"/>
</dbReference>
<dbReference type="SUPFAM" id="SSF109709">
    <property type="entry name" value="KorB DNA-binding domain-like"/>
    <property type="match status" value="1"/>
</dbReference>
<dbReference type="EMBL" id="FNQE01000010">
    <property type="protein sequence ID" value="SDY89284.1"/>
    <property type="molecule type" value="Genomic_DNA"/>
</dbReference>
<gene>
    <name evidence="6" type="ORF">SAMN05660462_01170</name>
</gene>
<dbReference type="InterPro" id="IPR057240">
    <property type="entry name" value="ParB_dimer_C"/>
</dbReference>
<dbReference type="RefSeq" id="WP_091728505.1">
    <property type="nucleotide sequence ID" value="NZ_FNQE01000010.1"/>
</dbReference>
<dbReference type="FunFam" id="1.10.10.2830:FF:000001">
    <property type="entry name" value="Chromosome partitioning protein ParB"/>
    <property type="match status" value="1"/>
</dbReference>
<dbReference type="NCBIfam" id="TIGR00180">
    <property type="entry name" value="parB_part"/>
    <property type="match status" value="1"/>
</dbReference>
<evidence type="ECO:0000256" key="2">
    <source>
        <dbReference type="ARBA" id="ARBA00006295"/>
    </source>
</evidence>
<keyword evidence="7" id="KW-1185">Reference proteome</keyword>
<organism evidence="6 7">
    <name type="scientific">Proteiniborus ethanoligenes</name>
    <dbReference type="NCBI Taxonomy" id="415015"/>
    <lineage>
        <taxon>Bacteria</taxon>
        <taxon>Bacillati</taxon>
        <taxon>Bacillota</taxon>
        <taxon>Clostridia</taxon>
        <taxon>Eubacteriales</taxon>
        <taxon>Proteiniborus</taxon>
    </lineage>
</organism>
<dbReference type="AlphaFoldDB" id="A0A1H3NKG1"/>
<dbReference type="Gene3D" id="3.90.1530.30">
    <property type="match status" value="1"/>
</dbReference>
<evidence type="ECO:0000256" key="4">
    <source>
        <dbReference type="ARBA" id="ARBA00023125"/>
    </source>
</evidence>
<comment type="similarity">
    <text evidence="2">Belongs to the ParB family.</text>
</comment>
<dbReference type="OrthoDB" id="9802051at2"/>
<dbReference type="InterPro" id="IPR041468">
    <property type="entry name" value="HTH_ParB/Spo0J"/>
</dbReference>
<dbReference type="SMART" id="SM00470">
    <property type="entry name" value="ParB"/>
    <property type="match status" value="1"/>
</dbReference>
<name>A0A1H3NKG1_9FIRM</name>
<comment type="subcellular location">
    <subcellularLocation>
        <location evidence="1">Cytoplasm</location>
        <location evidence="1">Nucleoid</location>
    </subcellularLocation>
</comment>
<evidence type="ECO:0000259" key="5">
    <source>
        <dbReference type="SMART" id="SM00470"/>
    </source>
</evidence>
<keyword evidence="4" id="KW-0238">DNA-binding</keyword>
<feature type="domain" description="ParB-like N-terminal" evidence="5">
    <location>
        <begin position="35"/>
        <end position="124"/>
    </location>
</feature>
<dbReference type="FunFam" id="3.90.1530.30:FF:000001">
    <property type="entry name" value="Chromosome partitioning protein ParB"/>
    <property type="match status" value="1"/>
</dbReference>
<dbReference type="Gene3D" id="1.10.10.2830">
    <property type="match status" value="1"/>
</dbReference>
<evidence type="ECO:0000256" key="1">
    <source>
        <dbReference type="ARBA" id="ARBA00004453"/>
    </source>
</evidence>